<reference evidence="1 2" key="1">
    <citation type="journal article" date="2017" name="Nat. Microbiol.">
        <title>Natural product diversity associated with the nematode symbionts Photorhabdus and Xenorhabdus.</title>
        <authorList>
            <person name="Tobias N.J."/>
            <person name="Wolff H."/>
            <person name="Djahanschiri B."/>
            <person name="Grundmann F."/>
            <person name="Kronenwerth M."/>
            <person name="Shi Y.M."/>
            <person name="Simonyi S."/>
            <person name="Grun P."/>
            <person name="Shapiro-Ilan D."/>
            <person name="Pidot S.J."/>
            <person name="Stinear T.P."/>
            <person name="Ebersberger I."/>
            <person name="Bode H.B."/>
        </authorList>
    </citation>
    <scope>NUCLEOTIDE SEQUENCE [LARGE SCALE GENOMIC DNA]</scope>
    <source>
        <strain evidence="1 2">DSM 16342</strain>
    </source>
</reference>
<organism evidence="1 2">
    <name type="scientific">Xenorhabdus budapestensis</name>
    <dbReference type="NCBI Taxonomy" id="290110"/>
    <lineage>
        <taxon>Bacteria</taxon>
        <taxon>Pseudomonadati</taxon>
        <taxon>Pseudomonadota</taxon>
        <taxon>Gammaproteobacteria</taxon>
        <taxon>Enterobacterales</taxon>
        <taxon>Morganellaceae</taxon>
        <taxon>Xenorhabdus</taxon>
    </lineage>
</organism>
<dbReference type="Gene3D" id="3.40.50.10140">
    <property type="entry name" value="Toll/interleukin-1 receptor homology (TIR) domain"/>
    <property type="match status" value="1"/>
</dbReference>
<protein>
    <recommendedName>
        <fullName evidence="3">TIR domain-containing protein</fullName>
    </recommendedName>
</protein>
<gene>
    <name evidence="1" type="ORF">Xbud_03584</name>
</gene>
<dbReference type="Proteomes" id="UP000225833">
    <property type="component" value="Unassembled WGS sequence"/>
</dbReference>
<sequence length="83" mass="9600">MCMKDKSDTTIFISYAWGGGADKKEWIRAHIVSSLDWEYSLFWDRDSIAFGDSVDFTIRKALASRPLKVFCLCDEDYVYSAKK</sequence>
<dbReference type="InterPro" id="IPR035897">
    <property type="entry name" value="Toll_tir_struct_dom_sf"/>
</dbReference>
<evidence type="ECO:0008006" key="3">
    <source>
        <dbReference type="Google" id="ProtNLM"/>
    </source>
</evidence>
<dbReference type="AlphaFoldDB" id="A0A2D0INL2"/>
<accession>A0A2D0INL2</accession>
<proteinExistence type="predicted"/>
<name>A0A2D0INL2_XENBU</name>
<comment type="caution">
    <text evidence="1">The sequence shown here is derived from an EMBL/GenBank/DDBJ whole genome shotgun (WGS) entry which is preliminary data.</text>
</comment>
<dbReference type="EMBL" id="NIBS01000037">
    <property type="protein sequence ID" value="PHM23429.1"/>
    <property type="molecule type" value="Genomic_DNA"/>
</dbReference>
<evidence type="ECO:0000313" key="2">
    <source>
        <dbReference type="Proteomes" id="UP000225833"/>
    </source>
</evidence>
<evidence type="ECO:0000313" key="1">
    <source>
        <dbReference type="EMBL" id="PHM23429.1"/>
    </source>
</evidence>